<dbReference type="OrthoDB" id="3399438at2"/>
<evidence type="ECO:0000313" key="4">
    <source>
        <dbReference type="Proteomes" id="UP000279968"/>
    </source>
</evidence>
<keyword evidence="2" id="KW-0472">Membrane</keyword>
<dbReference type="PANTHER" id="PTHR11319:SF35">
    <property type="entry name" value="OUTER MEMBRANE PROTEIN PMPC-RELATED"/>
    <property type="match status" value="1"/>
</dbReference>
<dbReference type="Proteomes" id="UP000279968">
    <property type="component" value="Unassembled WGS sequence"/>
</dbReference>
<feature type="region of interest" description="Disordered" evidence="1">
    <location>
        <begin position="1"/>
        <end position="24"/>
    </location>
</feature>
<dbReference type="InterPro" id="IPR011050">
    <property type="entry name" value="Pectin_lyase_fold/virulence"/>
</dbReference>
<feature type="compositionally biased region" description="Basic and acidic residues" evidence="1">
    <location>
        <begin position="49"/>
        <end position="60"/>
    </location>
</feature>
<feature type="compositionally biased region" description="Basic and acidic residues" evidence="1">
    <location>
        <begin position="99"/>
        <end position="117"/>
    </location>
</feature>
<evidence type="ECO:0000313" key="3">
    <source>
        <dbReference type="EMBL" id="RKN55522.1"/>
    </source>
</evidence>
<evidence type="ECO:0000256" key="1">
    <source>
        <dbReference type="SAM" id="MobiDB-lite"/>
    </source>
</evidence>
<feature type="region of interest" description="Disordered" evidence="1">
    <location>
        <begin position="257"/>
        <end position="284"/>
    </location>
</feature>
<dbReference type="SUPFAM" id="SSF51126">
    <property type="entry name" value="Pectin lyase-like"/>
    <property type="match status" value="1"/>
</dbReference>
<dbReference type="RefSeq" id="WP_120779711.1">
    <property type="nucleotide sequence ID" value="NZ_JBHLUP010000002.1"/>
</dbReference>
<evidence type="ECO:0000256" key="2">
    <source>
        <dbReference type="SAM" id="Phobius"/>
    </source>
</evidence>
<dbReference type="AlphaFoldDB" id="A0A3B0A4N3"/>
<comment type="caution">
    <text evidence="3">The sequence shown here is derived from an EMBL/GenBank/DDBJ whole genome shotgun (WGS) entry which is preliminary data.</text>
</comment>
<gene>
    <name evidence="3" type="ORF">D7193_12835</name>
</gene>
<keyword evidence="4" id="KW-1185">Reference proteome</keyword>
<feature type="transmembrane region" description="Helical" evidence="2">
    <location>
        <begin position="25"/>
        <end position="48"/>
    </location>
</feature>
<reference evidence="3 4" key="1">
    <citation type="journal article" date="2015" name="Int. J. Syst. Evol. Microbiol.">
        <title>Micromonospora costi sp. nov., isolated from a leaf of Costus speciosus.</title>
        <authorList>
            <person name="Thawai C."/>
        </authorList>
    </citation>
    <scope>NUCLEOTIDE SEQUENCE [LARGE SCALE GENOMIC DNA]</scope>
    <source>
        <strain evidence="3 4">CS1-12</strain>
    </source>
</reference>
<protein>
    <submittedName>
        <fullName evidence="3">Right-handed parallel beta-helix repeat-containing protein</fullName>
    </submittedName>
</protein>
<keyword evidence="2" id="KW-1133">Transmembrane helix</keyword>
<keyword evidence="2" id="KW-0812">Transmembrane</keyword>
<organism evidence="3 4">
    <name type="scientific">Micromonospora costi</name>
    <dbReference type="NCBI Taxonomy" id="1530042"/>
    <lineage>
        <taxon>Bacteria</taxon>
        <taxon>Bacillati</taxon>
        <taxon>Actinomycetota</taxon>
        <taxon>Actinomycetes</taxon>
        <taxon>Micromonosporales</taxon>
        <taxon>Micromonosporaceae</taxon>
        <taxon>Micromonospora</taxon>
    </lineage>
</organism>
<sequence length="586" mass="59228">MSNDVKTPDGGPAPAPPPRSGRRKLWMAAGIAGLTGVVGLAALGGLAARNDKSGGPDRLTDAQSSTPKQNVSDAGKADAGGEESGKGEDDWAGGDWSGQDDRGGQGKDRKHDERGKEVPCNTDKLIQAIVFANDNHGATLELARNCTYNLTRTDEYGNGLPVITEDVTLKGDNTKIVRDATAEHFRILNVGPGGHLTLKGLTIKGGQTTRARAMVDPATVWSRYSTSVEATAAAKAGTLADVEAEAVKARAAKAAASAAKPATEAAKPAAKPATGAAKPAATAQSAAAPGAGTLVERPEFNDGAGILVQPGGAADIEKSEILQNQSGGNGGGLANFGHTRISKSTVAENTAFFFGGGLFNAGVLQVDESTVRNNEAGIGGGGVANGAPGILSDDVDGGSVWLYKTEVTGNKTIGFGGGILDVEGDTKLEYAKVTDNIAVLAGGGIATADSQLTLKHTTVAKNSTVGVGGGLAIAFDSVATIEDSSVKDNVAGFFGAGLFVEDSTVTLRRSEVVGNRAVGPISFGGGIFTIFGARVTLTETKVAGNIATFPPGGIFNSPSSDVELDNKSAVTGNRPTNCVNVPGCFA</sequence>
<dbReference type="EMBL" id="RBAN01000002">
    <property type="protein sequence ID" value="RKN55522.1"/>
    <property type="molecule type" value="Genomic_DNA"/>
</dbReference>
<feature type="compositionally biased region" description="Polar residues" evidence="1">
    <location>
        <begin position="61"/>
        <end position="72"/>
    </location>
</feature>
<proteinExistence type="predicted"/>
<feature type="region of interest" description="Disordered" evidence="1">
    <location>
        <begin position="47"/>
        <end position="119"/>
    </location>
</feature>
<dbReference type="PANTHER" id="PTHR11319">
    <property type="entry name" value="G PROTEIN-COUPLED RECEPTOR-RELATED"/>
    <property type="match status" value="1"/>
</dbReference>
<name>A0A3B0A4N3_9ACTN</name>
<accession>A0A3B0A4N3</accession>